<dbReference type="SUPFAM" id="SSF47384">
    <property type="entry name" value="Homodimeric domain of signal transducing histidine kinase"/>
    <property type="match status" value="1"/>
</dbReference>
<dbReference type="CDD" id="cd00082">
    <property type="entry name" value="HisKA"/>
    <property type="match status" value="1"/>
</dbReference>
<dbReference type="InterPro" id="IPR001789">
    <property type="entry name" value="Sig_transdc_resp-reg_receiver"/>
</dbReference>
<reference evidence="12" key="1">
    <citation type="journal article" date="2019" name="Int. J. Syst. Evol. Microbiol.">
        <title>The Global Catalogue of Microorganisms (GCM) 10K type strain sequencing project: providing services to taxonomists for standard genome sequencing and annotation.</title>
        <authorList>
            <consortium name="The Broad Institute Genomics Platform"/>
            <consortium name="The Broad Institute Genome Sequencing Center for Infectious Disease"/>
            <person name="Wu L."/>
            <person name="Ma J."/>
        </authorList>
    </citation>
    <scope>NUCLEOTIDE SEQUENCE [LARGE SCALE GENOMIC DNA]</scope>
    <source>
        <strain evidence="12">JCM 18392</strain>
    </source>
</reference>
<dbReference type="PROSITE" id="PS50112">
    <property type="entry name" value="PAS"/>
    <property type="match status" value="2"/>
</dbReference>
<dbReference type="PANTHER" id="PTHR43547">
    <property type="entry name" value="TWO-COMPONENT HISTIDINE KINASE"/>
    <property type="match status" value="1"/>
</dbReference>
<organism evidence="11 12">
    <name type="scientific">Luteimonas vadosa</name>
    <dbReference type="NCBI Taxonomy" id="1165507"/>
    <lineage>
        <taxon>Bacteria</taxon>
        <taxon>Pseudomonadati</taxon>
        <taxon>Pseudomonadota</taxon>
        <taxon>Gammaproteobacteria</taxon>
        <taxon>Lysobacterales</taxon>
        <taxon>Lysobacteraceae</taxon>
        <taxon>Luteimonas</taxon>
    </lineage>
</organism>
<comment type="caution">
    <text evidence="11">The sequence shown here is derived from an EMBL/GenBank/DDBJ whole genome shotgun (WGS) entry which is preliminary data.</text>
</comment>
<dbReference type="InterPro" id="IPR011006">
    <property type="entry name" value="CheY-like_superfamily"/>
</dbReference>
<evidence type="ECO:0000256" key="1">
    <source>
        <dbReference type="ARBA" id="ARBA00000085"/>
    </source>
</evidence>
<keyword evidence="3 6" id="KW-0597">Phosphoprotein</keyword>
<evidence type="ECO:0000313" key="11">
    <source>
        <dbReference type="EMBL" id="GAA4858470.1"/>
    </source>
</evidence>
<comment type="catalytic activity">
    <reaction evidence="1">
        <text>ATP + protein L-histidine = ADP + protein N-phospho-L-histidine.</text>
        <dbReference type="EC" id="2.7.13.3"/>
    </reaction>
</comment>
<evidence type="ECO:0000256" key="3">
    <source>
        <dbReference type="ARBA" id="ARBA00022553"/>
    </source>
</evidence>
<dbReference type="SMART" id="SM00387">
    <property type="entry name" value="HATPase_c"/>
    <property type="match status" value="1"/>
</dbReference>
<dbReference type="SMART" id="SM00086">
    <property type="entry name" value="PAC"/>
    <property type="match status" value="2"/>
</dbReference>
<dbReference type="CDD" id="cd16922">
    <property type="entry name" value="HATPase_EvgS-ArcB-TorS-like"/>
    <property type="match status" value="1"/>
</dbReference>
<dbReference type="RefSeq" id="WP_345294189.1">
    <property type="nucleotide sequence ID" value="NZ_BAABJY010000001.1"/>
</dbReference>
<feature type="domain" description="Response regulatory" evidence="8">
    <location>
        <begin position="1021"/>
        <end position="1139"/>
    </location>
</feature>
<dbReference type="Gene3D" id="3.30.450.20">
    <property type="entry name" value="PAS domain"/>
    <property type="match status" value="3"/>
</dbReference>
<dbReference type="SUPFAM" id="SSF55781">
    <property type="entry name" value="GAF domain-like"/>
    <property type="match status" value="2"/>
</dbReference>
<dbReference type="SMART" id="SM00065">
    <property type="entry name" value="GAF"/>
    <property type="match status" value="2"/>
</dbReference>
<feature type="domain" description="PAC" evidence="10">
    <location>
        <begin position="381"/>
        <end position="433"/>
    </location>
</feature>
<dbReference type="PROSITE" id="PS50113">
    <property type="entry name" value="PAC"/>
    <property type="match status" value="2"/>
</dbReference>
<dbReference type="Gene3D" id="3.30.450.40">
    <property type="match status" value="2"/>
</dbReference>
<dbReference type="SMART" id="SM00448">
    <property type="entry name" value="REC"/>
    <property type="match status" value="1"/>
</dbReference>
<dbReference type="EMBL" id="BAABJY010000001">
    <property type="protein sequence ID" value="GAA4858470.1"/>
    <property type="molecule type" value="Genomic_DNA"/>
</dbReference>
<gene>
    <name evidence="11" type="ORF">GCM10023332_07950</name>
</gene>
<keyword evidence="5" id="KW-0418">Kinase</keyword>
<dbReference type="InterPro" id="IPR000700">
    <property type="entry name" value="PAS-assoc_C"/>
</dbReference>
<dbReference type="InterPro" id="IPR003594">
    <property type="entry name" value="HATPase_dom"/>
</dbReference>
<dbReference type="InterPro" id="IPR029016">
    <property type="entry name" value="GAF-like_dom_sf"/>
</dbReference>
<dbReference type="InterPro" id="IPR003018">
    <property type="entry name" value="GAF"/>
</dbReference>
<dbReference type="SUPFAM" id="SSF52172">
    <property type="entry name" value="CheY-like"/>
    <property type="match status" value="1"/>
</dbReference>
<accession>A0ABP9DS59</accession>
<feature type="domain" description="PAC" evidence="10">
    <location>
        <begin position="508"/>
        <end position="560"/>
    </location>
</feature>
<dbReference type="Pfam" id="PF02518">
    <property type="entry name" value="HATPase_c"/>
    <property type="match status" value="1"/>
</dbReference>
<evidence type="ECO:0000259" key="7">
    <source>
        <dbReference type="PROSITE" id="PS50109"/>
    </source>
</evidence>
<dbReference type="PROSITE" id="PS50109">
    <property type="entry name" value="HIS_KIN"/>
    <property type="match status" value="1"/>
</dbReference>
<dbReference type="Pfam" id="PF00512">
    <property type="entry name" value="HisKA"/>
    <property type="match status" value="1"/>
</dbReference>
<dbReference type="PANTHER" id="PTHR43547:SF2">
    <property type="entry name" value="HYBRID SIGNAL TRANSDUCTION HISTIDINE KINASE C"/>
    <property type="match status" value="1"/>
</dbReference>
<protein>
    <recommendedName>
        <fullName evidence="2">histidine kinase</fullName>
        <ecNumber evidence="2">2.7.13.3</ecNumber>
    </recommendedName>
</protein>
<dbReference type="NCBIfam" id="TIGR00229">
    <property type="entry name" value="sensory_box"/>
    <property type="match status" value="2"/>
</dbReference>
<feature type="modified residue" description="4-aspartylphosphate" evidence="6">
    <location>
        <position position="1070"/>
    </location>
</feature>
<keyword evidence="4" id="KW-0808">Transferase</keyword>
<dbReference type="InterPro" id="IPR036890">
    <property type="entry name" value="HATPase_C_sf"/>
</dbReference>
<dbReference type="PROSITE" id="PS50110">
    <property type="entry name" value="RESPONSE_REGULATORY"/>
    <property type="match status" value="1"/>
</dbReference>
<name>A0ABP9DS59_9GAMM</name>
<dbReference type="Pfam" id="PF13185">
    <property type="entry name" value="GAF_2"/>
    <property type="match status" value="2"/>
</dbReference>
<evidence type="ECO:0000256" key="2">
    <source>
        <dbReference type="ARBA" id="ARBA00012438"/>
    </source>
</evidence>
<feature type="domain" description="PAS" evidence="9">
    <location>
        <begin position="434"/>
        <end position="505"/>
    </location>
</feature>
<dbReference type="InterPro" id="IPR000014">
    <property type="entry name" value="PAS"/>
</dbReference>
<dbReference type="PRINTS" id="PR00344">
    <property type="entry name" value="BCTRLSENSOR"/>
</dbReference>
<evidence type="ECO:0000259" key="9">
    <source>
        <dbReference type="PROSITE" id="PS50112"/>
    </source>
</evidence>
<dbReference type="Gene3D" id="1.10.287.130">
    <property type="match status" value="1"/>
</dbReference>
<dbReference type="InterPro" id="IPR004358">
    <property type="entry name" value="Sig_transdc_His_kin-like_C"/>
</dbReference>
<feature type="domain" description="Histidine kinase" evidence="7">
    <location>
        <begin position="768"/>
        <end position="986"/>
    </location>
</feature>
<dbReference type="SUPFAM" id="SSF55874">
    <property type="entry name" value="ATPase domain of HSP90 chaperone/DNA topoisomerase II/histidine kinase"/>
    <property type="match status" value="1"/>
</dbReference>
<dbReference type="InterPro" id="IPR035965">
    <property type="entry name" value="PAS-like_dom_sf"/>
</dbReference>
<feature type="domain" description="PAS" evidence="9">
    <location>
        <begin position="307"/>
        <end position="377"/>
    </location>
</feature>
<dbReference type="CDD" id="cd17580">
    <property type="entry name" value="REC_2_DhkD-like"/>
    <property type="match status" value="1"/>
</dbReference>
<dbReference type="Pfam" id="PF08448">
    <property type="entry name" value="PAS_4"/>
    <property type="match status" value="1"/>
</dbReference>
<dbReference type="CDD" id="cd00130">
    <property type="entry name" value="PAS"/>
    <property type="match status" value="3"/>
</dbReference>
<evidence type="ECO:0000256" key="4">
    <source>
        <dbReference type="ARBA" id="ARBA00022679"/>
    </source>
</evidence>
<dbReference type="InterPro" id="IPR001610">
    <property type="entry name" value="PAC"/>
</dbReference>
<evidence type="ECO:0000259" key="10">
    <source>
        <dbReference type="PROSITE" id="PS50113"/>
    </source>
</evidence>
<dbReference type="Gene3D" id="3.40.50.2300">
    <property type="match status" value="1"/>
</dbReference>
<evidence type="ECO:0000313" key="12">
    <source>
        <dbReference type="Proteomes" id="UP001501323"/>
    </source>
</evidence>
<dbReference type="Pfam" id="PF00072">
    <property type="entry name" value="Response_reg"/>
    <property type="match status" value="1"/>
</dbReference>
<dbReference type="SMART" id="SM00091">
    <property type="entry name" value="PAS"/>
    <property type="match status" value="3"/>
</dbReference>
<dbReference type="InterPro" id="IPR036097">
    <property type="entry name" value="HisK_dim/P_sf"/>
</dbReference>
<dbReference type="Proteomes" id="UP001501323">
    <property type="component" value="Unassembled WGS sequence"/>
</dbReference>
<dbReference type="InterPro" id="IPR005467">
    <property type="entry name" value="His_kinase_dom"/>
</dbReference>
<dbReference type="Gene3D" id="3.30.565.10">
    <property type="entry name" value="Histidine kinase-like ATPase, C-terminal domain"/>
    <property type="match status" value="1"/>
</dbReference>
<dbReference type="InterPro" id="IPR003661">
    <property type="entry name" value="HisK_dim/P_dom"/>
</dbReference>
<keyword evidence="12" id="KW-1185">Reference proteome</keyword>
<evidence type="ECO:0000259" key="8">
    <source>
        <dbReference type="PROSITE" id="PS50110"/>
    </source>
</evidence>
<dbReference type="SUPFAM" id="SSF55785">
    <property type="entry name" value="PYP-like sensor domain (PAS domain)"/>
    <property type="match status" value="3"/>
</dbReference>
<dbReference type="SMART" id="SM00388">
    <property type="entry name" value="HisKA"/>
    <property type="match status" value="1"/>
</dbReference>
<evidence type="ECO:0000256" key="5">
    <source>
        <dbReference type="ARBA" id="ARBA00022777"/>
    </source>
</evidence>
<sequence>MRDDRQSQVEALVAPGEIAGVSLQSALDHASDGFAVLDAHWRVAYLNAAGVRLLAPLYPDQQDFLGRDHWELFPDLVGTELERLYRRVAADRVAGMLELYYPPLATWFEIRAYPNAGGGISIYFLDISARRRAELRLESEKNLMARVATGESLDQVLDALCRQVEAQSDDGMLCSVMLLEPDERHLRSAAGPSLSAGYLAAIDGIEIGPAVGSCGTAAYTGQMELAEDIETDPKWAPYVPLARAEGLRACCSRPIRSFRGNTLGTIAMYYRQPQRPSANDEGLVAFAADIAAIAIESRQTGAALQAAAERLRATFSQAAIGIAVCDLDGRFVEANSKFVELTGYTLDELQARGFADITHPDDLGDTRTMTGRLLSGEIESCVLEKRYIRKDGSPVWSQTTVTVLRDAGGEPRQFIAAAEDISLRKQAAAALEAREASLRVLADTMPHLVWMADGEGDIFWYNRRWYEYTGATESDMMRADGWHPMHDPEILPKVVERWKQSLATGEVFEMEFPLRDAQGNYRLFLTRALPVRDASGKIVRWFGTNTDMEAVDQARRALADESRVLDLINRTGQALVSELDLQDVLQKVTDAATELSGARFGAFFYNNTDEQGDRYLLYTLSGAPREAFEKFGHPRATALFGPTFRGDPTIRIDDVTTDPRYGSMGPHHGMPPGHLPVRSYLAVPVISRSGEVIGGLFFGHPDPGVFTERTERLIGGITAQAAVAIDNARLYEDVKRGAQERERLLAAEHAARLDAEQASMMKDEFLSTLSHELRTPLSAILGWTHLLQAGGCTPEDTDAGLKTIANSARAQAKLIDDLLDMSRIVSGKVRLDVQPTDLEAIVAASVDATRPSADAKQIRLRQVIDPKAGTVMGDPARLQQVIWNLLSNAIKFTPKGGSVDVALSRVDSQVELRVSDSGIGIDPAFLPHVFDRFRQADASLSRAHGGLGLGLAIVRQLVELHGGSVSAESEGTGHGSTFVVRLPVAARRAYVGDESGEAEDGDLEAAGGLRDNEWIDLQAATLLVVDDDPDTRTILGQLLERHGARVERAASAREALEALASLRPDAIVSDVGMPGMDGFAFMRQVRKLPVEQGGRAPAVALTAFASSQDRTRALMAGYQAHVAKPFEAQELLATIGSLLRRV</sequence>
<dbReference type="InterPro" id="IPR013656">
    <property type="entry name" value="PAS_4"/>
</dbReference>
<dbReference type="Pfam" id="PF08447">
    <property type="entry name" value="PAS_3"/>
    <property type="match status" value="2"/>
</dbReference>
<dbReference type="EC" id="2.7.13.3" evidence="2"/>
<evidence type="ECO:0000256" key="6">
    <source>
        <dbReference type="PROSITE-ProRule" id="PRU00169"/>
    </source>
</evidence>
<dbReference type="InterPro" id="IPR013655">
    <property type="entry name" value="PAS_fold_3"/>
</dbReference>
<proteinExistence type="predicted"/>